<keyword evidence="10" id="KW-1185">Reference proteome</keyword>
<accession>A0AAW1T1X3</accession>
<evidence type="ECO:0000256" key="6">
    <source>
        <dbReference type="ARBA" id="ARBA00022827"/>
    </source>
</evidence>
<dbReference type="GO" id="GO:0005737">
    <property type="term" value="C:cytoplasm"/>
    <property type="evidence" value="ECO:0007669"/>
    <property type="project" value="UniProtKB-SubCell"/>
</dbReference>
<evidence type="ECO:0000259" key="8">
    <source>
        <dbReference type="Pfam" id="PF01593"/>
    </source>
</evidence>
<dbReference type="Proteomes" id="UP001485043">
    <property type="component" value="Unassembled WGS sequence"/>
</dbReference>
<dbReference type="InterPro" id="IPR036188">
    <property type="entry name" value="FAD/NAD-bd_sf"/>
</dbReference>
<feature type="domain" description="Amine oxidase" evidence="8">
    <location>
        <begin position="17"/>
        <end position="140"/>
    </location>
</feature>
<reference evidence="9 10" key="1">
    <citation type="journal article" date="2024" name="Nat. Commun.">
        <title>Phylogenomics reveals the evolutionary origins of lichenization in chlorophyte algae.</title>
        <authorList>
            <person name="Puginier C."/>
            <person name="Libourel C."/>
            <person name="Otte J."/>
            <person name="Skaloud P."/>
            <person name="Haon M."/>
            <person name="Grisel S."/>
            <person name="Petersen M."/>
            <person name="Berrin J.G."/>
            <person name="Delaux P.M."/>
            <person name="Dal Grande F."/>
            <person name="Keller J."/>
        </authorList>
    </citation>
    <scope>NUCLEOTIDE SEQUENCE [LARGE SCALE GENOMIC DNA]</scope>
    <source>
        <strain evidence="9 10">SAG 2523</strain>
    </source>
</reference>
<comment type="similarity">
    <text evidence="3">Belongs to the flavin monoamine oxidase family.</text>
</comment>
<organism evidence="9 10">
    <name type="scientific">Apatococcus fuscideae</name>
    <dbReference type="NCBI Taxonomy" id="2026836"/>
    <lineage>
        <taxon>Eukaryota</taxon>
        <taxon>Viridiplantae</taxon>
        <taxon>Chlorophyta</taxon>
        <taxon>core chlorophytes</taxon>
        <taxon>Trebouxiophyceae</taxon>
        <taxon>Chlorellales</taxon>
        <taxon>Chlorellaceae</taxon>
        <taxon>Apatococcus</taxon>
    </lineage>
</organism>
<dbReference type="SUPFAM" id="SSF51905">
    <property type="entry name" value="FAD/NAD(P)-binding domain"/>
    <property type="match status" value="1"/>
</dbReference>
<protein>
    <recommendedName>
        <fullName evidence="8">Amine oxidase domain-containing protein</fullName>
    </recommendedName>
</protein>
<keyword evidence="6" id="KW-0274">FAD</keyword>
<keyword evidence="4" id="KW-0963">Cytoplasm</keyword>
<evidence type="ECO:0000256" key="4">
    <source>
        <dbReference type="ARBA" id="ARBA00022490"/>
    </source>
</evidence>
<dbReference type="PANTHER" id="PTHR10742:SF405">
    <property type="entry name" value="PEROXISOMAL N(1)-ACETYL-SPERMINE_SPERMIDINE OXIDASE"/>
    <property type="match status" value="1"/>
</dbReference>
<dbReference type="InterPro" id="IPR002937">
    <property type="entry name" value="Amino_oxidase"/>
</dbReference>
<evidence type="ECO:0000256" key="7">
    <source>
        <dbReference type="ARBA" id="ARBA00023002"/>
    </source>
</evidence>
<evidence type="ECO:0000256" key="1">
    <source>
        <dbReference type="ARBA" id="ARBA00001974"/>
    </source>
</evidence>
<evidence type="ECO:0000313" key="10">
    <source>
        <dbReference type="Proteomes" id="UP001485043"/>
    </source>
</evidence>
<name>A0AAW1T1X3_9CHLO</name>
<dbReference type="InterPro" id="IPR050281">
    <property type="entry name" value="Flavin_monoamine_oxidase"/>
</dbReference>
<dbReference type="EMBL" id="JALJOV010000564">
    <property type="protein sequence ID" value="KAK9862734.1"/>
    <property type="molecule type" value="Genomic_DNA"/>
</dbReference>
<evidence type="ECO:0000256" key="3">
    <source>
        <dbReference type="ARBA" id="ARBA00005995"/>
    </source>
</evidence>
<dbReference type="PANTHER" id="PTHR10742">
    <property type="entry name" value="FLAVIN MONOAMINE OXIDASE"/>
    <property type="match status" value="1"/>
</dbReference>
<comment type="caution">
    <text evidence="9">The sequence shown here is derived from an EMBL/GenBank/DDBJ whole genome shotgun (WGS) entry which is preliminary data.</text>
</comment>
<dbReference type="AlphaFoldDB" id="A0AAW1T1X3"/>
<dbReference type="Pfam" id="PF01593">
    <property type="entry name" value="Amino_oxidase"/>
    <property type="match status" value="1"/>
</dbReference>
<comment type="subcellular location">
    <subcellularLocation>
        <location evidence="2">Cytoplasm</location>
    </subcellularLocation>
</comment>
<keyword evidence="5" id="KW-0285">Flavoprotein</keyword>
<evidence type="ECO:0000256" key="5">
    <source>
        <dbReference type="ARBA" id="ARBA00022630"/>
    </source>
</evidence>
<comment type="cofactor">
    <cofactor evidence="1">
        <name>FAD</name>
        <dbReference type="ChEBI" id="CHEBI:57692"/>
    </cofactor>
</comment>
<dbReference type="Gene3D" id="3.50.50.60">
    <property type="entry name" value="FAD/NAD(P)-binding domain"/>
    <property type="match status" value="1"/>
</dbReference>
<proteinExistence type="inferred from homology"/>
<dbReference type="GO" id="GO:0046592">
    <property type="term" value="F:polyamine oxidase activity"/>
    <property type="evidence" value="ECO:0007669"/>
    <property type="project" value="TreeGrafter"/>
</dbReference>
<evidence type="ECO:0000313" key="9">
    <source>
        <dbReference type="EMBL" id="KAK9862734.1"/>
    </source>
</evidence>
<sequence length="189" mass="19988">MPRPVSARKVAIIGAGFAGLGAAKLLKSEARHASLDVTLLESSQRVGGRACTLQLPDAGRVELGATWLHGLKGNPMYELALQYGLMNGSERKQASSNWGSSFYVREGQAQPLSASEIAASQRSSKMLLTGRWRTALAAAKQNPRLTVGGHLQTEQWAQGYLAYSGLLPGPYVACGTLRLPGKDSPAASP</sequence>
<keyword evidence="7" id="KW-0560">Oxidoreductase</keyword>
<gene>
    <name evidence="9" type="ORF">WJX84_007407</name>
</gene>
<evidence type="ECO:0000256" key="2">
    <source>
        <dbReference type="ARBA" id="ARBA00004496"/>
    </source>
</evidence>